<proteinExistence type="predicted"/>
<accession>A0A0D3A327</accession>
<dbReference type="InterPro" id="IPR003871">
    <property type="entry name" value="RFA1B/D_OB_1st"/>
</dbReference>
<dbReference type="CDD" id="cd04480">
    <property type="entry name" value="RPA1_DBD_A_like"/>
    <property type="match status" value="1"/>
</dbReference>
<feature type="domain" description="Replication protein A 70 kDa DNA-binding subunit B/D first OB fold" evidence="1">
    <location>
        <begin position="11"/>
        <end position="107"/>
    </location>
</feature>
<dbReference type="Gene3D" id="2.40.50.140">
    <property type="entry name" value="Nucleic acid-binding proteins"/>
    <property type="match status" value="1"/>
</dbReference>
<reference evidence="2" key="2">
    <citation type="submission" date="2015-03" db="UniProtKB">
        <authorList>
            <consortium name="EnsemblPlants"/>
        </authorList>
    </citation>
    <scope>IDENTIFICATION</scope>
</reference>
<evidence type="ECO:0000259" key="1">
    <source>
        <dbReference type="Pfam" id="PF02721"/>
    </source>
</evidence>
<keyword evidence="3" id="KW-1185">Reference proteome</keyword>
<evidence type="ECO:0000313" key="3">
    <source>
        <dbReference type="Proteomes" id="UP000032141"/>
    </source>
</evidence>
<dbReference type="SUPFAM" id="SSF50249">
    <property type="entry name" value="Nucleic acid-binding proteins"/>
    <property type="match status" value="1"/>
</dbReference>
<dbReference type="Gramene" id="Bo1g012020.1">
    <property type="protein sequence ID" value="Bo1g012020.1"/>
    <property type="gene ID" value="Bo1g012020"/>
</dbReference>
<dbReference type="eggNOG" id="KOG0851">
    <property type="taxonomic scope" value="Eukaryota"/>
</dbReference>
<dbReference type="HOGENOM" id="CLU_023486_3_0_1"/>
<dbReference type="InterPro" id="IPR012340">
    <property type="entry name" value="NA-bd_OB-fold"/>
</dbReference>
<organism evidence="2 3">
    <name type="scientific">Brassica oleracea var. oleracea</name>
    <dbReference type="NCBI Taxonomy" id="109376"/>
    <lineage>
        <taxon>Eukaryota</taxon>
        <taxon>Viridiplantae</taxon>
        <taxon>Streptophyta</taxon>
        <taxon>Embryophyta</taxon>
        <taxon>Tracheophyta</taxon>
        <taxon>Spermatophyta</taxon>
        <taxon>Magnoliopsida</taxon>
        <taxon>eudicotyledons</taxon>
        <taxon>Gunneridae</taxon>
        <taxon>Pentapetalae</taxon>
        <taxon>rosids</taxon>
        <taxon>malvids</taxon>
        <taxon>Brassicales</taxon>
        <taxon>Brassicaceae</taxon>
        <taxon>Brassiceae</taxon>
        <taxon>Brassica</taxon>
    </lineage>
</organism>
<name>A0A0D3A327_BRAOL</name>
<evidence type="ECO:0000313" key="2">
    <source>
        <dbReference type="EnsemblPlants" id="Bo1g012020.1"/>
    </source>
</evidence>
<protein>
    <recommendedName>
        <fullName evidence="1">Replication protein A 70 kDa DNA-binding subunit B/D first OB fold domain-containing protein</fullName>
    </recommendedName>
</protein>
<dbReference type="EnsemblPlants" id="Bo1g012020.1">
    <property type="protein sequence ID" value="Bo1g012020.1"/>
    <property type="gene ID" value="Bo1g012020"/>
</dbReference>
<sequence length="172" mass="19496">MSMVTSDRVSLLNNVKPCKTTWRVEVKVLHSWTQHSNYTGGDSVQFILADKTIHCTCKRLFLAHVKKLQIGAWRFIENFAVTPAGGKYRPTSHEYMMSILSNSNVTESSLKNDEIFLSLTTFPEITNGSLDSNFLIDVIGQPIDIGDMQVVAVQNKETTKLSFYKYVLHFTE</sequence>
<reference evidence="2 3" key="1">
    <citation type="journal article" date="2014" name="Genome Biol.">
        <title>Transcriptome and methylome profiling reveals relics of genome dominance in the mesopolyploid Brassica oleracea.</title>
        <authorList>
            <person name="Parkin I.A."/>
            <person name="Koh C."/>
            <person name="Tang H."/>
            <person name="Robinson S.J."/>
            <person name="Kagale S."/>
            <person name="Clarke W.E."/>
            <person name="Town C.D."/>
            <person name="Nixon J."/>
            <person name="Krishnakumar V."/>
            <person name="Bidwell S.L."/>
            <person name="Denoeud F."/>
            <person name="Belcram H."/>
            <person name="Links M.G."/>
            <person name="Just J."/>
            <person name="Clarke C."/>
            <person name="Bender T."/>
            <person name="Huebert T."/>
            <person name="Mason A.S."/>
            <person name="Pires J.C."/>
            <person name="Barker G."/>
            <person name="Moore J."/>
            <person name="Walley P.G."/>
            <person name="Manoli S."/>
            <person name="Batley J."/>
            <person name="Edwards D."/>
            <person name="Nelson M.N."/>
            <person name="Wang X."/>
            <person name="Paterson A.H."/>
            <person name="King G."/>
            <person name="Bancroft I."/>
            <person name="Chalhoub B."/>
            <person name="Sharpe A.G."/>
        </authorList>
    </citation>
    <scope>NUCLEOTIDE SEQUENCE</scope>
    <source>
        <strain evidence="2 3">cv. TO1000</strain>
    </source>
</reference>
<dbReference type="Pfam" id="PF02721">
    <property type="entry name" value="DUF223"/>
    <property type="match status" value="1"/>
</dbReference>
<dbReference type="Proteomes" id="UP000032141">
    <property type="component" value="Chromosome C1"/>
</dbReference>
<dbReference type="AlphaFoldDB" id="A0A0D3A327"/>
<dbReference type="OMA" id="PTSHEYM"/>
<dbReference type="STRING" id="109376.A0A0D3A327"/>